<keyword evidence="4" id="KW-1185">Reference proteome</keyword>
<evidence type="ECO:0000313" key="4">
    <source>
        <dbReference type="Proteomes" id="UP000800036"/>
    </source>
</evidence>
<dbReference type="PANTHER" id="PTHR17630">
    <property type="entry name" value="DIENELACTONE HYDROLASE"/>
    <property type="match status" value="1"/>
</dbReference>
<accession>A0A6A5UTN1</accession>
<dbReference type="Gene3D" id="3.40.50.1820">
    <property type="entry name" value="alpha/beta hydrolase"/>
    <property type="match status" value="1"/>
</dbReference>
<dbReference type="EMBL" id="ML976728">
    <property type="protein sequence ID" value="KAF1967730.1"/>
    <property type="molecule type" value="Genomic_DNA"/>
</dbReference>
<protein>
    <submittedName>
        <fullName evidence="3">Alpha/beta-hydrolase</fullName>
    </submittedName>
</protein>
<proteinExistence type="predicted"/>
<name>A0A6A5UTN1_9PLEO</name>
<dbReference type="AlphaFoldDB" id="A0A6A5UTN1"/>
<dbReference type="GO" id="GO:0016787">
    <property type="term" value="F:hydrolase activity"/>
    <property type="evidence" value="ECO:0007669"/>
    <property type="project" value="UniProtKB-KW"/>
</dbReference>
<organism evidence="3 4">
    <name type="scientific">Bimuria novae-zelandiae CBS 107.79</name>
    <dbReference type="NCBI Taxonomy" id="1447943"/>
    <lineage>
        <taxon>Eukaryota</taxon>
        <taxon>Fungi</taxon>
        <taxon>Dikarya</taxon>
        <taxon>Ascomycota</taxon>
        <taxon>Pezizomycotina</taxon>
        <taxon>Dothideomycetes</taxon>
        <taxon>Pleosporomycetidae</taxon>
        <taxon>Pleosporales</taxon>
        <taxon>Massarineae</taxon>
        <taxon>Didymosphaeriaceae</taxon>
        <taxon>Bimuria</taxon>
    </lineage>
</organism>
<dbReference type="SUPFAM" id="SSF53474">
    <property type="entry name" value="alpha/beta-Hydrolases"/>
    <property type="match status" value="1"/>
</dbReference>
<dbReference type="Pfam" id="PF01738">
    <property type="entry name" value="DLH"/>
    <property type="match status" value="1"/>
</dbReference>
<keyword evidence="3" id="KW-0378">Hydrolase</keyword>
<dbReference type="OrthoDB" id="17560at2759"/>
<sequence>MAPTVLQTLAIGFAALVSVVSSNALSNAYVSHEGEPAGFFKNVSGVSIYHSYHNGTPGHKAVLHVTDIYGVPLLENKLLADSIARAGYTVIVPDLFAGDAVPVEDREGPALNLTEWRTRHPPADIERILSLTVDYIHNDLNISRIGGAGYCFGGKYVPRFLAEGKGIDVGFIAHPSGLEAAEIQGINGPISIAGELNTIHGLMSKDVDQIIAGELDNAFNVTARYNAEAILTSKNATYETNFYSGAPHGFAVRPNITVARQKYAKEASYFQALLWFAAWL</sequence>
<reference evidence="3" key="1">
    <citation type="journal article" date="2020" name="Stud. Mycol.">
        <title>101 Dothideomycetes genomes: a test case for predicting lifestyles and emergence of pathogens.</title>
        <authorList>
            <person name="Haridas S."/>
            <person name="Albert R."/>
            <person name="Binder M."/>
            <person name="Bloem J."/>
            <person name="Labutti K."/>
            <person name="Salamov A."/>
            <person name="Andreopoulos B."/>
            <person name="Baker S."/>
            <person name="Barry K."/>
            <person name="Bills G."/>
            <person name="Bluhm B."/>
            <person name="Cannon C."/>
            <person name="Castanera R."/>
            <person name="Culley D."/>
            <person name="Daum C."/>
            <person name="Ezra D."/>
            <person name="Gonzalez J."/>
            <person name="Henrissat B."/>
            <person name="Kuo A."/>
            <person name="Liang C."/>
            <person name="Lipzen A."/>
            <person name="Lutzoni F."/>
            <person name="Magnuson J."/>
            <person name="Mondo S."/>
            <person name="Nolan M."/>
            <person name="Ohm R."/>
            <person name="Pangilinan J."/>
            <person name="Park H.-J."/>
            <person name="Ramirez L."/>
            <person name="Alfaro M."/>
            <person name="Sun H."/>
            <person name="Tritt A."/>
            <person name="Yoshinaga Y."/>
            <person name="Zwiers L.-H."/>
            <person name="Turgeon B."/>
            <person name="Goodwin S."/>
            <person name="Spatafora J."/>
            <person name="Crous P."/>
            <person name="Grigoriev I."/>
        </authorList>
    </citation>
    <scope>NUCLEOTIDE SEQUENCE</scope>
    <source>
        <strain evidence="3">CBS 107.79</strain>
    </source>
</reference>
<gene>
    <name evidence="3" type="ORF">BU23DRAFT_583647</name>
</gene>
<keyword evidence="1" id="KW-0732">Signal</keyword>
<feature type="signal peptide" evidence="1">
    <location>
        <begin position="1"/>
        <end position="22"/>
    </location>
</feature>
<evidence type="ECO:0000313" key="3">
    <source>
        <dbReference type="EMBL" id="KAF1967730.1"/>
    </source>
</evidence>
<dbReference type="Proteomes" id="UP000800036">
    <property type="component" value="Unassembled WGS sequence"/>
</dbReference>
<evidence type="ECO:0000256" key="1">
    <source>
        <dbReference type="SAM" id="SignalP"/>
    </source>
</evidence>
<feature type="domain" description="Dienelactone hydrolase" evidence="2">
    <location>
        <begin position="59"/>
        <end position="278"/>
    </location>
</feature>
<feature type="chain" id="PRO_5025597273" evidence="1">
    <location>
        <begin position="23"/>
        <end position="280"/>
    </location>
</feature>
<dbReference type="InterPro" id="IPR002925">
    <property type="entry name" value="Dienelactn_hydro"/>
</dbReference>
<dbReference type="InterPro" id="IPR029058">
    <property type="entry name" value="AB_hydrolase_fold"/>
</dbReference>
<dbReference type="PANTHER" id="PTHR17630:SF44">
    <property type="entry name" value="PROTEIN AIM2"/>
    <property type="match status" value="1"/>
</dbReference>
<evidence type="ECO:0000259" key="2">
    <source>
        <dbReference type="Pfam" id="PF01738"/>
    </source>
</evidence>